<dbReference type="InterPro" id="IPR003781">
    <property type="entry name" value="CoA-bd"/>
</dbReference>
<name>A0ABS6XGZ3_9BACT</name>
<dbReference type="EMBL" id="JAHWXQ010000005">
    <property type="protein sequence ID" value="MBW3366455.1"/>
    <property type="molecule type" value="Genomic_DNA"/>
</dbReference>
<accession>A0ABS6XGZ3</accession>
<dbReference type="SUPFAM" id="SSF51735">
    <property type="entry name" value="NAD(P)-binding Rossmann-fold domains"/>
    <property type="match status" value="1"/>
</dbReference>
<dbReference type="PANTHER" id="PTHR42793">
    <property type="entry name" value="COA BINDING DOMAIN CONTAINING PROTEIN"/>
    <property type="match status" value="1"/>
</dbReference>
<gene>
    <name evidence="3" type="ORF">KYK27_15435</name>
</gene>
<keyword evidence="3" id="KW-0436">Ligase</keyword>
<sequence length="684" mass="73201">MITPQLLQPSSIAIVGASNDTSKPGGKVLFNILKHGFAGKVFGVNPKEQQVQGVLCYSSCDDLPDVDLAIIAIAAHQVEAALRSLAFHKNCKAFILFSAGFSEAGDSGKALEQRCVQIVEEVGGTLIGPNCIGVITGNYKGVFAGPVPTYDPMGCDCVSASGATMVYLLESAIPRGLKFRDIFSVGNSAQIGVEDVLEYWDETYDPAHSSSIKLLYMEQIADPMRFLKHARSLVNKGCRIAAIKAGNTEAGSRAVSSHTGALAGSDAAVSALFRKAGIIRCYSRIELVYVAAIFTIKPLKGNRIAVITHAGGPGVMLTDILVKGGMEVPHIEGAKADELLAKLHPGSSVSNPIDFLATGNALQLGEILDYVDNEFDEIDGAVVVFGTTGMWRVDDVYQVLHEKIKTCRKPIFPILPSAIQAAEEVSHFHTMGHVNFTDEVSFGYVLSRVNKLQPPYPEVQLPIVDVPRIREVIENNTSGYLPPEDVNALLQAAGIVTAAQATVRSEAEAIVAAKELGFPLVMKVVGPVHKSDVGGVVIDIQNEQEIAANYNRLMAIVGAEAVLLQQQRSGIEVYMGAKAEPPFGKLILCGLGGIFVEVFKDVSAALSPVHSEEAARMIRRLRSYPIIQGIRGKPGVSEELLVETILKLSALLEAAPEISEMDINPLLGSMESLVAVDARILIER</sequence>
<dbReference type="GO" id="GO:0016874">
    <property type="term" value="F:ligase activity"/>
    <property type="evidence" value="ECO:0007669"/>
    <property type="project" value="UniProtKB-KW"/>
</dbReference>
<dbReference type="PANTHER" id="PTHR42793:SF1">
    <property type="entry name" value="PEPTIDYL-LYSINE N-ACETYLTRANSFERASE PATZ"/>
    <property type="match status" value="1"/>
</dbReference>
<dbReference type="InterPro" id="IPR016102">
    <property type="entry name" value="Succinyl-CoA_synth-like"/>
</dbReference>
<keyword evidence="4" id="KW-1185">Reference proteome</keyword>
<evidence type="ECO:0000313" key="4">
    <source>
        <dbReference type="Proteomes" id="UP000774935"/>
    </source>
</evidence>
<evidence type="ECO:0000256" key="1">
    <source>
        <dbReference type="PROSITE-ProRule" id="PRU00409"/>
    </source>
</evidence>
<dbReference type="InterPro" id="IPR013815">
    <property type="entry name" value="ATP_grasp_subdomain_1"/>
</dbReference>
<dbReference type="RefSeq" id="WP_199111151.1">
    <property type="nucleotide sequence ID" value="NZ_JAHWXQ010000005.1"/>
</dbReference>
<dbReference type="Pfam" id="PF13549">
    <property type="entry name" value="ATP-grasp_5"/>
    <property type="match status" value="1"/>
</dbReference>
<dbReference type="Gene3D" id="3.30.470.20">
    <property type="entry name" value="ATP-grasp fold, B domain"/>
    <property type="match status" value="1"/>
</dbReference>
<comment type="caution">
    <text evidence="3">The sequence shown here is derived from an EMBL/GenBank/DDBJ whole genome shotgun (WGS) entry which is preliminary data.</text>
</comment>
<dbReference type="SUPFAM" id="SSF56059">
    <property type="entry name" value="Glutathione synthetase ATP-binding domain-like"/>
    <property type="match status" value="1"/>
</dbReference>
<dbReference type="PROSITE" id="PS50975">
    <property type="entry name" value="ATP_GRASP"/>
    <property type="match status" value="1"/>
</dbReference>
<dbReference type="Gene3D" id="3.40.50.720">
    <property type="entry name" value="NAD(P)-binding Rossmann-like Domain"/>
    <property type="match status" value="1"/>
</dbReference>
<dbReference type="SMART" id="SM00881">
    <property type="entry name" value="CoA_binding"/>
    <property type="match status" value="1"/>
</dbReference>
<dbReference type="SUPFAM" id="SSF52210">
    <property type="entry name" value="Succinyl-CoA synthetase domains"/>
    <property type="match status" value="2"/>
</dbReference>
<evidence type="ECO:0000259" key="2">
    <source>
        <dbReference type="PROSITE" id="PS50975"/>
    </source>
</evidence>
<evidence type="ECO:0000313" key="3">
    <source>
        <dbReference type="EMBL" id="MBW3366455.1"/>
    </source>
</evidence>
<keyword evidence="1" id="KW-0067">ATP-binding</keyword>
<dbReference type="Proteomes" id="UP000774935">
    <property type="component" value="Unassembled WGS sequence"/>
</dbReference>
<keyword evidence="1" id="KW-0547">Nucleotide-binding</keyword>
<dbReference type="InterPro" id="IPR036291">
    <property type="entry name" value="NAD(P)-bd_dom_sf"/>
</dbReference>
<proteinExistence type="predicted"/>
<dbReference type="Pfam" id="PF13380">
    <property type="entry name" value="CoA_binding_2"/>
    <property type="match status" value="1"/>
</dbReference>
<dbReference type="Pfam" id="PF13607">
    <property type="entry name" value="Succ_CoA_lig"/>
    <property type="match status" value="1"/>
</dbReference>
<dbReference type="Gene3D" id="3.40.50.261">
    <property type="entry name" value="Succinyl-CoA synthetase domains"/>
    <property type="match status" value="2"/>
</dbReference>
<organism evidence="3 4">
    <name type="scientific">Pontibacter populi</name>
    <dbReference type="NCBI Taxonomy" id="890055"/>
    <lineage>
        <taxon>Bacteria</taxon>
        <taxon>Pseudomonadati</taxon>
        <taxon>Bacteroidota</taxon>
        <taxon>Cytophagia</taxon>
        <taxon>Cytophagales</taxon>
        <taxon>Hymenobacteraceae</taxon>
        <taxon>Pontibacter</taxon>
    </lineage>
</organism>
<dbReference type="InterPro" id="IPR032875">
    <property type="entry name" value="Succ_CoA_lig_flav_dom"/>
</dbReference>
<dbReference type="Gene3D" id="3.30.1490.20">
    <property type="entry name" value="ATP-grasp fold, A domain"/>
    <property type="match status" value="1"/>
</dbReference>
<reference evidence="3 4" key="1">
    <citation type="submission" date="2021-07" db="EMBL/GenBank/DDBJ databases">
        <authorList>
            <person name="Kim M.K."/>
        </authorList>
    </citation>
    <scope>NUCLEOTIDE SEQUENCE [LARGE SCALE GENOMIC DNA]</scope>
    <source>
        <strain evidence="3 4">HLY7-15</strain>
    </source>
</reference>
<feature type="domain" description="ATP-grasp" evidence="2">
    <location>
        <begin position="487"/>
        <end position="523"/>
    </location>
</feature>
<protein>
    <submittedName>
        <fullName evidence="3">Acetate--CoA ligase family protein</fullName>
    </submittedName>
</protein>
<dbReference type="InterPro" id="IPR011761">
    <property type="entry name" value="ATP-grasp"/>
</dbReference>